<proteinExistence type="predicted"/>
<dbReference type="PANTHER" id="PTHR21064:SF5">
    <property type="entry name" value="SLR1880 PROTEIN"/>
    <property type="match status" value="1"/>
</dbReference>
<reference evidence="4" key="2">
    <citation type="submission" date="2016-11" db="EMBL/GenBank/DDBJ databases">
        <authorList>
            <person name="Varghese N."/>
            <person name="Submissions S."/>
        </authorList>
    </citation>
    <scope>NUCLEOTIDE SEQUENCE [LARGE SCALE GENOMIC DNA]</scope>
    <source>
        <strain evidence="4">DSM 19859</strain>
    </source>
</reference>
<dbReference type="OrthoDB" id="526037at2"/>
<dbReference type="RefSeq" id="WP_072979090.1">
    <property type="nucleotide sequence ID" value="NZ_FQXT01000001.1"/>
</dbReference>
<name>A0A1M5SCS9_9FLAO</name>
<dbReference type="Gene3D" id="3.90.1200.10">
    <property type="match status" value="1"/>
</dbReference>
<dbReference type="Proteomes" id="UP000184240">
    <property type="component" value="Unassembled WGS sequence"/>
</dbReference>
<dbReference type="Proteomes" id="UP000290037">
    <property type="component" value="Unassembled WGS sequence"/>
</dbReference>
<dbReference type="InterPro" id="IPR002575">
    <property type="entry name" value="Aminoglycoside_PTrfase"/>
</dbReference>
<gene>
    <name evidence="2" type="ORF">DSM01_2461</name>
    <name evidence="3" type="ORF">SAMN04487999_0015</name>
</gene>
<keyword evidence="5" id="KW-1185">Reference proteome</keyword>
<reference evidence="3" key="1">
    <citation type="submission" date="2016-11" db="EMBL/GenBank/DDBJ databases">
        <authorList>
            <person name="Jaros S."/>
            <person name="Januszkiewicz K."/>
            <person name="Wedrychowicz H."/>
        </authorList>
    </citation>
    <scope>NUCLEOTIDE SEQUENCE [LARGE SCALE GENOMIC DNA]</scope>
    <source>
        <strain evidence="3">DSM 19859</strain>
    </source>
</reference>
<evidence type="ECO:0000313" key="5">
    <source>
        <dbReference type="Proteomes" id="UP000290037"/>
    </source>
</evidence>
<dbReference type="InterPro" id="IPR011009">
    <property type="entry name" value="Kinase-like_dom_sf"/>
</dbReference>
<reference evidence="2 5" key="3">
    <citation type="submission" date="2018-07" db="EMBL/GenBank/DDBJ databases">
        <title>Leeuwenhoekiella genomics.</title>
        <authorList>
            <person name="Tahon G."/>
            <person name="Willems A."/>
        </authorList>
    </citation>
    <scope>NUCLEOTIDE SEQUENCE [LARGE SCALE GENOMIC DNA]</scope>
    <source>
        <strain evidence="2 5">LMG 24856</strain>
    </source>
</reference>
<protein>
    <submittedName>
        <fullName evidence="2">Ser/Thr protein kinase RdoA (MazF antagonist)</fullName>
    </submittedName>
    <submittedName>
        <fullName evidence="3">Ser/Thr protein kinase RdoA involved in Cpx stress response, MazF antagonist</fullName>
    </submittedName>
</protein>
<dbReference type="EMBL" id="FQXT01000001">
    <property type="protein sequence ID" value="SHH36316.1"/>
    <property type="molecule type" value="Genomic_DNA"/>
</dbReference>
<dbReference type="PANTHER" id="PTHR21064">
    <property type="entry name" value="AMINOGLYCOSIDE PHOSPHOTRANSFERASE DOMAIN-CONTAINING PROTEIN-RELATED"/>
    <property type="match status" value="1"/>
</dbReference>
<dbReference type="Pfam" id="PF01636">
    <property type="entry name" value="APH"/>
    <property type="match status" value="1"/>
</dbReference>
<keyword evidence="3" id="KW-0418">Kinase</keyword>
<feature type="domain" description="Aminoglycoside phosphotransferase" evidence="1">
    <location>
        <begin position="24"/>
        <end position="266"/>
    </location>
</feature>
<dbReference type="InterPro" id="IPR050249">
    <property type="entry name" value="Pseudomonas-type_ThrB"/>
</dbReference>
<evidence type="ECO:0000313" key="3">
    <source>
        <dbReference type="EMBL" id="SHH36316.1"/>
    </source>
</evidence>
<evidence type="ECO:0000313" key="2">
    <source>
        <dbReference type="EMBL" id="RXG28998.1"/>
    </source>
</evidence>
<dbReference type="AlphaFoldDB" id="A0A1M5SCS9"/>
<evidence type="ECO:0000259" key="1">
    <source>
        <dbReference type="Pfam" id="PF01636"/>
    </source>
</evidence>
<sequence length="371" mass="42461">MGLNTNELIASVFNAFNHNCTITDIEEFSSGHINDTYFISTAEGQQFVLQRINDEVFNNVEELVNNKVKVSKHLAAKIPELDTEEKYRRVLTFLPAKTGAYYYQDAFNKYWNLTYYIAKSVSFDTVTNKEIAYEGGKLFGKFISQTSDFDACQLVEIIPGFHDVPRRLLQFEQAKKNASAMRLECAAYQIEKVAALQEEMVLLQQLKDEGKIPTRVTHNDTKISNALFDANNKGLCVIDTDTVMPGIVHNDFGDAIRTICNTAEEDQKDLSLVSFNVDYYEAYLKGFLEELRDSLSEVEIQFLPLGAKTIIFIMGLRFLTDYLAGDVYYKTSYDEHNLDRAKNQFKLIESFEDQYNEILKLSKSIVKVKQL</sequence>
<organism evidence="3 4">
    <name type="scientific">Leeuwenhoekiella palythoae</name>
    <dbReference type="NCBI Taxonomy" id="573501"/>
    <lineage>
        <taxon>Bacteria</taxon>
        <taxon>Pseudomonadati</taxon>
        <taxon>Bacteroidota</taxon>
        <taxon>Flavobacteriia</taxon>
        <taxon>Flavobacteriales</taxon>
        <taxon>Flavobacteriaceae</taxon>
        <taxon>Leeuwenhoekiella</taxon>
    </lineage>
</organism>
<keyword evidence="3" id="KW-0808">Transferase</keyword>
<dbReference type="GO" id="GO:0016301">
    <property type="term" value="F:kinase activity"/>
    <property type="evidence" value="ECO:0007669"/>
    <property type="project" value="UniProtKB-KW"/>
</dbReference>
<accession>A0A1M5SCS9</accession>
<evidence type="ECO:0000313" key="4">
    <source>
        <dbReference type="Proteomes" id="UP000184240"/>
    </source>
</evidence>
<dbReference type="EMBL" id="QOVN01000004">
    <property type="protein sequence ID" value="RXG28998.1"/>
    <property type="molecule type" value="Genomic_DNA"/>
</dbReference>
<dbReference type="SUPFAM" id="SSF56112">
    <property type="entry name" value="Protein kinase-like (PK-like)"/>
    <property type="match status" value="1"/>
</dbReference>
<dbReference type="STRING" id="573501.SAMN04487999_0015"/>